<feature type="domain" description="Ig-like" evidence="7">
    <location>
        <begin position="1764"/>
        <end position="1861"/>
    </location>
</feature>
<feature type="region of interest" description="Disordered" evidence="6">
    <location>
        <begin position="933"/>
        <end position="956"/>
    </location>
</feature>
<dbReference type="SUPFAM" id="SSF48726">
    <property type="entry name" value="Immunoglobulin"/>
    <property type="match status" value="15"/>
</dbReference>
<name>A0A821DV68_9BILA</name>
<keyword evidence="3" id="KW-0677">Repeat</keyword>
<organism evidence="8 9">
    <name type="scientific">Rotaria socialis</name>
    <dbReference type="NCBI Taxonomy" id="392032"/>
    <lineage>
        <taxon>Eukaryota</taxon>
        <taxon>Metazoa</taxon>
        <taxon>Spiralia</taxon>
        <taxon>Gnathifera</taxon>
        <taxon>Rotifera</taxon>
        <taxon>Eurotatoria</taxon>
        <taxon>Bdelloidea</taxon>
        <taxon>Philodinida</taxon>
        <taxon>Philodinidae</taxon>
        <taxon>Rotaria</taxon>
    </lineage>
</organism>
<dbReference type="SMART" id="SM00408">
    <property type="entry name" value="IGc2"/>
    <property type="match status" value="14"/>
</dbReference>
<evidence type="ECO:0000256" key="6">
    <source>
        <dbReference type="SAM" id="MobiDB-lite"/>
    </source>
</evidence>
<feature type="non-terminal residue" evidence="8">
    <location>
        <position position="1964"/>
    </location>
</feature>
<feature type="domain" description="Ig-like" evidence="7">
    <location>
        <begin position="821"/>
        <end position="915"/>
    </location>
</feature>
<dbReference type="InterPro" id="IPR003599">
    <property type="entry name" value="Ig_sub"/>
</dbReference>
<dbReference type="EMBL" id="CAJOBR010001679">
    <property type="protein sequence ID" value="CAF4627367.1"/>
    <property type="molecule type" value="Genomic_DNA"/>
</dbReference>
<feature type="domain" description="Ig-like" evidence="7">
    <location>
        <begin position="1869"/>
        <end position="1957"/>
    </location>
</feature>
<dbReference type="InterPro" id="IPR007110">
    <property type="entry name" value="Ig-like_dom"/>
</dbReference>
<dbReference type="Pfam" id="PF07679">
    <property type="entry name" value="I-set"/>
    <property type="match status" value="14"/>
</dbReference>
<sequence length="1964" mass="218622">NDIRPQDIGEYVVIATNPAGEDSTRCSLNVVPDKPGVDDRAFVPQDKFRDLEHPQGKGRRPIAIVPGVDTQPFVSPDKFRNLDHVPSSLKPEEVPIEAMRPPHVIVPLSNCEIEELMPVLLTTTIDAGVPMASFTWYKNGQPLYEGNRFTTKYDIYTKTLTLQVLAARPDDQGTYTVRAINPVGSDETTCDLTVRPTASIDTRPFIQPDRFAPLEVKAPPPTKEDLDKMEPPKVIVPLENLQVTEGSPVLLKATIIGKPTPNFVWLKDGAPLPASNRLRTRYDIGTKQVLLQVNDIRPQDIGEYVVIATNPAGEDSTRCSLNVVPDKPGVDDRAFVPQDKFRDLEHPQGKGRRPIAIVPGVDTQPFVSPDKFRNLDHVPSSVKPEEVPIEAMRPPHVIVPLSNCEIEELMPVLLTTTIDAGVPMASFTWYKNGQPLLEGNRFTTKYDIYSKVLTLQILAARPDDQGTYTVQATNPAGSDETTCTLTIRPVASIDTSPFIQPDRFAPLEVKAPPPTKEDMDKMEPPKVIVPLQSQQVTEGSPVLLQATITGRPTPDFVWLKDGAPLPASNRLRTRYDIGTKQVLLQINDIRPQDIGEYVVIATNPAGEDSTVCSLSVVPDKPGVDDRAFVPQDKFRDLEHPQGKGRRPIAIVPGVDTQPFVSPDKFRNLNHVPPSIRPEEELAPEVMRPPRVIVPLSNCELEELMPVILTATIDPGVPMASFTWHKNGQPLLEGNRFTTNYDIVNRTITLQILASRPDDQGVYTVRATNPVGSDETTCKLTIRPVASIDTRPFVDAARFRPLENRPGTAQNVDDENQLLRPPKVLVPMNNVRLTESQPIILKSIVDAGYPMGKFTWLKDNRPLAESNRYRANFDINTRTASLFIDSARPSTDTGRYTVHVENIVGKDQTTGEVNIEGTPGVDDRPFVEPSKFGKFEGPQRSPGISPRGPILQPDDSLKNRENLTPWIRLVKELEDQVIDEAKAAQLFCSVDAHPGATIMWLKDGRPLMVSQRFTPEYDFKTGIVRLTIYPVYAADSGEYTMVARNIAGEVSTKCKLKIQPTANVEEHPLAKFAGLRKIPQQPSNLATEPSLKPVDSTDGQPPYFIKIPVDQEVPEGQLVRLYYVPAGRPEPSLTWYRNGQPLRPDDADHCDVVNEGGVHSLLIRNPKLGPPVEYTCVAKNKFGEASFPVHLKVVERGSNIAPFFIEQLYDITIIEGQDAPLDACAQGFPEPKVTWEKEGRPLTPNKEYKVEYEGAKTTLYIREAKMTDAGWYQCTATSPAGTAITKCRVTVIPSRIVPRYDFADVSLEFLWTFAEDDGIYECVATNPYGEDRTRAELKCRPKRSIIYNTQLPEGMEGVSKLQMLEDEIRYTSNMIGLEEKVEEKEPKAPEIIMPLEDLTVDEGDNAKFIVKIDGHPRPRLTWTINNADIANGSRYKLIYDGLVHYLDIPKTRQYDAGTVCCTAKNSLGQAESVATLNLRFRQDYRSALSKTPGGIDTGLEDSFDLDIEERLRVRSQVRQKESADDRMRRPSADKLLHPLHSKAADRMAWRQTVEKTGDAPNFTKPLLPLKVKEGSKVVVSVEFTGDPAPTVSWYRDSFMVEDSEDFKIHTTATQSTLTIKHAFIIDSGLYTIKLFNPIGIRQCQAAMRIVPIIAEDQTPRFLDVPNDTEILAGDPGRFQCRVEGQPFPTVSFYREDEPVNLNDKRFRVIQENDVFTLLIFEALPADSGQYEAVAGNTVGKANTRFTLTVTPRGSGGKKASLIDDPKLIHKVPYLEKPLEDLHVKEGQSATFECIIPASFGSDVKWYKGTSEWAIKPSKFFKPKSDGTKHQLFILEAYAEDAGLYKCVVSNPVGTTASTATLKVDHTMQVPEFVRGFSNLTTYEGEPVRFEVEVRGDPAPALSWYRGGELIRDSPDFQIFTEGNRSLLYISEVFMEDQGLFTCTASNAAGSSDCSARLIVEPRPQL</sequence>
<feature type="domain" description="Ig-like" evidence="7">
    <location>
        <begin position="102"/>
        <end position="193"/>
    </location>
</feature>
<proteinExistence type="predicted"/>
<dbReference type="InterPro" id="IPR050964">
    <property type="entry name" value="Striated_Muscle_Regulatory"/>
</dbReference>
<keyword evidence="4" id="KW-1015">Disulfide bond</keyword>
<evidence type="ECO:0000313" key="9">
    <source>
        <dbReference type="Proteomes" id="UP000663848"/>
    </source>
</evidence>
<comment type="caution">
    <text evidence="8">The sequence shown here is derived from an EMBL/GenBank/DDBJ whole genome shotgun (WGS) entry which is preliminary data.</text>
</comment>
<dbReference type="FunFam" id="2.60.40.10:FF:000612">
    <property type="entry name" value="palladin isoform X1"/>
    <property type="match status" value="1"/>
</dbReference>
<evidence type="ECO:0000256" key="1">
    <source>
        <dbReference type="ARBA" id="ARBA00004496"/>
    </source>
</evidence>
<dbReference type="PANTHER" id="PTHR13817:SF166">
    <property type="entry name" value="NEURONAL IGCAM-RELATED"/>
    <property type="match status" value="1"/>
</dbReference>
<feature type="domain" description="Ig-like" evidence="7">
    <location>
        <begin position="1658"/>
        <end position="1749"/>
    </location>
</feature>
<feature type="domain" description="Ig-like" evidence="7">
    <location>
        <begin position="1101"/>
        <end position="1193"/>
    </location>
</feature>
<dbReference type="FunFam" id="2.60.40.10:FF:000032">
    <property type="entry name" value="palladin isoform X1"/>
    <property type="match status" value="4"/>
</dbReference>
<dbReference type="InterPro" id="IPR013783">
    <property type="entry name" value="Ig-like_fold"/>
</dbReference>
<keyword evidence="2" id="KW-0963">Cytoplasm</keyword>
<feature type="domain" description="Ig-like" evidence="7">
    <location>
        <begin position="395"/>
        <end position="486"/>
    </location>
</feature>
<feature type="domain" description="Ig-like" evidence="7">
    <location>
        <begin position="689"/>
        <end position="780"/>
    </location>
</feature>
<dbReference type="Proteomes" id="UP000663848">
    <property type="component" value="Unassembled WGS sequence"/>
</dbReference>
<dbReference type="InterPro" id="IPR013098">
    <property type="entry name" value="Ig_I-set"/>
</dbReference>
<feature type="domain" description="Ig-like" evidence="7">
    <location>
        <begin position="525"/>
        <end position="615"/>
    </location>
</feature>
<protein>
    <recommendedName>
        <fullName evidence="7">Ig-like domain-containing protein</fullName>
    </recommendedName>
</protein>
<evidence type="ECO:0000256" key="4">
    <source>
        <dbReference type="ARBA" id="ARBA00023157"/>
    </source>
</evidence>
<feature type="domain" description="Ig-like" evidence="7">
    <location>
        <begin position="1201"/>
        <end position="1289"/>
    </location>
</feature>
<dbReference type="GO" id="GO:0060298">
    <property type="term" value="P:positive regulation of sarcomere organization"/>
    <property type="evidence" value="ECO:0007669"/>
    <property type="project" value="UniProtKB-ARBA"/>
</dbReference>
<dbReference type="PROSITE" id="PS50835">
    <property type="entry name" value="IG_LIKE"/>
    <property type="match status" value="14"/>
</dbReference>
<comment type="subcellular location">
    <subcellularLocation>
        <location evidence="1">Cytoplasm</location>
    </subcellularLocation>
</comment>
<evidence type="ECO:0000259" key="7">
    <source>
        <dbReference type="PROSITE" id="PS50835"/>
    </source>
</evidence>
<feature type="domain" description="Ig-like" evidence="7">
    <location>
        <begin position="1388"/>
        <end position="1476"/>
    </location>
</feature>
<keyword evidence="5" id="KW-0393">Immunoglobulin domain</keyword>
<dbReference type="SMART" id="SM00409">
    <property type="entry name" value="IG"/>
    <property type="match status" value="14"/>
</dbReference>
<feature type="domain" description="Ig-like" evidence="7">
    <location>
        <begin position="232"/>
        <end position="322"/>
    </location>
</feature>
<dbReference type="FunFam" id="2.60.40.10:FF:000425">
    <property type="entry name" value="Myosin light chain kinase"/>
    <property type="match status" value="2"/>
</dbReference>
<feature type="domain" description="Ig-like" evidence="7">
    <location>
        <begin position="1559"/>
        <end position="1630"/>
    </location>
</feature>
<dbReference type="GO" id="GO:0005737">
    <property type="term" value="C:cytoplasm"/>
    <property type="evidence" value="ECO:0007669"/>
    <property type="project" value="UniProtKB-SubCell"/>
</dbReference>
<feature type="domain" description="Ig-like" evidence="7">
    <location>
        <begin position="964"/>
        <end position="1056"/>
    </location>
</feature>
<dbReference type="FunFam" id="2.60.40.10:FF:000107">
    <property type="entry name" value="Myosin, light chain kinase a"/>
    <property type="match status" value="5"/>
</dbReference>
<dbReference type="Gene3D" id="2.60.40.10">
    <property type="entry name" value="Immunoglobulins"/>
    <property type="match status" value="14"/>
</dbReference>
<dbReference type="PANTHER" id="PTHR13817">
    <property type="entry name" value="TITIN"/>
    <property type="match status" value="1"/>
</dbReference>
<reference evidence="8" key="1">
    <citation type="submission" date="2021-02" db="EMBL/GenBank/DDBJ databases">
        <authorList>
            <person name="Nowell W R."/>
        </authorList>
    </citation>
    <scope>NUCLEOTIDE SEQUENCE</scope>
</reference>
<evidence type="ECO:0000256" key="2">
    <source>
        <dbReference type="ARBA" id="ARBA00022490"/>
    </source>
</evidence>
<evidence type="ECO:0000256" key="3">
    <source>
        <dbReference type="ARBA" id="ARBA00022737"/>
    </source>
</evidence>
<dbReference type="CDD" id="cd00096">
    <property type="entry name" value="Ig"/>
    <property type="match status" value="1"/>
</dbReference>
<accession>A0A821DV68</accession>
<dbReference type="InterPro" id="IPR036179">
    <property type="entry name" value="Ig-like_dom_sf"/>
</dbReference>
<evidence type="ECO:0000313" key="8">
    <source>
        <dbReference type="EMBL" id="CAF4627367.1"/>
    </source>
</evidence>
<dbReference type="InterPro" id="IPR003598">
    <property type="entry name" value="Ig_sub2"/>
</dbReference>
<dbReference type="GO" id="GO:0045989">
    <property type="term" value="P:positive regulation of striated muscle contraction"/>
    <property type="evidence" value="ECO:0007669"/>
    <property type="project" value="UniProtKB-ARBA"/>
</dbReference>
<evidence type="ECO:0000256" key="5">
    <source>
        <dbReference type="ARBA" id="ARBA00023319"/>
    </source>
</evidence>
<gene>
    <name evidence="8" type="ORF">QYT958_LOCUS13251</name>
</gene>